<keyword evidence="9 10" id="KW-0472">Membrane</keyword>
<evidence type="ECO:0000256" key="9">
    <source>
        <dbReference type="ARBA" id="ARBA00023136"/>
    </source>
</evidence>
<evidence type="ECO:0000256" key="4">
    <source>
        <dbReference type="ARBA" id="ARBA00022692"/>
    </source>
</evidence>
<dbReference type="GO" id="GO:0097036">
    <property type="term" value="P:regulation of plasma membrane sterol distribution"/>
    <property type="evidence" value="ECO:0007669"/>
    <property type="project" value="UniProtKB-UniRule"/>
</dbReference>
<dbReference type="Proteomes" id="UP001431783">
    <property type="component" value="Unassembled WGS sequence"/>
</dbReference>
<organism evidence="11 12">
    <name type="scientific">Henosepilachna vigintioctopunctata</name>
    <dbReference type="NCBI Taxonomy" id="420089"/>
    <lineage>
        <taxon>Eukaryota</taxon>
        <taxon>Metazoa</taxon>
        <taxon>Ecdysozoa</taxon>
        <taxon>Arthropoda</taxon>
        <taxon>Hexapoda</taxon>
        <taxon>Insecta</taxon>
        <taxon>Pterygota</taxon>
        <taxon>Neoptera</taxon>
        <taxon>Endopterygota</taxon>
        <taxon>Coleoptera</taxon>
        <taxon>Polyphaga</taxon>
        <taxon>Cucujiformia</taxon>
        <taxon>Coccinelloidea</taxon>
        <taxon>Coccinellidae</taxon>
        <taxon>Epilachninae</taxon>
        <taxon>Epilachnini</taxon>
        <taxon>Henosepilachna</taxon>
    </lineage>
</organism>
<dbReference type="GO" id="GO:0006665">
    <property type="term" value="P:sphingolipid metabolic process"/>
    <property type="evidence" value="ECO:0007669"/>
    <property type="project" value="TreeGrafter"/>
</dbReference>
<dbReference type="Pfam" id="PF04161">
    <property type="entry name" value="Arv1"/>
    <property type="match status" value="1"/>
</dbReference>
<dbReference type="PANTHER" id="PTHR14467">
    <property type="entry name" value="ARV1"/>
    <property type="match status" value="1"/>
</dbReference>
<dbReference type="GO" id="GO:0016125">
    <property type="term" value="P:sterol metabolic process"/>
    <property type="evidence" value="ECO:0007669"/>
    <property type="project" value="UniProtKB-UniRule"/>
</dbReference>
<dbReference type="GO" id="GO:0032541">
    <property type="term" value="C:cortical endoplasmic reticulum"/>
    <property type="evidence" value="ECO:0007669"/>
    <property type="project" value="TreeGrafter"/>
</dbReference>
<keyword evidence="12" id="KW-1185">Reference proteome</keyword>
<protein>
    <recommendedName>
        <fullName evidence="10">Protein ARV</fullName>
    </recommendedName>
</protein>
<keyword evidence="4 10" id="KW-0812">Transmembrane</keyword>
<accession>A0AAW1UNN7</accession>
<dbReference type="GO" id="GO:0005789">
    <property type="term" value="C:endoplasmic reticulum membrane"/>
    <property type="evidence" value="ECO:0007669"/>
    <property type="project" value="UniProtKB-SubCell"/>
</dbReference>
<comment type="caution">
    <text evidence="11">The sequence shown here is derived from an EMBL/GenBank/DDBJ whole genome shotgun (WGS) entry which is preliminary data.</text>
</comment>
<evidence type="ECO:0000256" key="1">
    <source>
        <dbReference type="ARBA" id="ARBA00004477"/>
    </source>
</evidence>
<proteinExistence type="inferred from homology"/>
<dbReference type="EMBL" id="JARQZJ010000093">
    <property type="protein sequence ID" value="KAK9884408.1"/>
    <property type="molecule type" value="Genomic_DNA"/>
</dbReference>
<dbReference type="AlphaFoldDB" id="A0AAW1UNN7"/>
<evidence type="ECO:0000313" key="11">
    <source>
        <dbReference type="EMBL" id="KAK9884408.1"/>
    </source>
</evidence>
<dbReference type="PANTHER" id="PTHR14467:SF0">
    <property type="entry name" value="PROTEIN ARV1"/>
    <property type="match status" value="1"/>
</dbReference>
<evidence type="ECO:0000256" key="8">
    <source>
        <dbReference type="ARBA" id="ARBA00023098"/>
    </source>
</evidence>
<comment type="function">
    <text evidence="10">Mediator of sterol homeostasis involved in sterol uptake, trafficking and distribution into membranes.</text>
</comment>
<evidence type="ECO:0000256" key="10">
    <source>
        <dbReference type="RuleBase" id="RU368065"/>
    </source>
</evidence>
<dbReference type="GO" id="GO:0032366">
    <property type="term" value="P:intracellular sterol transport"/>
    <property type="evidence" value="ECO:0007669"/>
    <property type="project" value="UniProtKB-UniRule"/>
</dbReference>
<gene>
    <name evidence="11" type="ORF">WA026_007254</name>
</gene>
<feature type="transmembrane region" description="Helical" evidence="10">
    <location>
        <begin position="211"/>
        <end position="231"/>
    </location>
</feature>
<evidence type="ECO:0000313" key="12">
    <source>
        <dbReference type="Proteomes" id="UP001431783"/>
    </source>
</evidence>
<name>A0AAW1UNN7_9CUCU</name>
<dbReference type="GO" id="GO:0005794">
    <property type="term" value="C:Golgi apparatus"/>
    <property type="evidence" value="ECO:0007669"/>
    <property type="project" value="TreeGrafter"/>
</dbReference>
<evidence type="ECO:0000256" key="2">
    <source>
        <dbReference type="ARBA" id="ARBA00009187"/>
    </source>
</evidence>
<feature type="transmembrane region" description="Helical" evidence="10">
    <location>
        <begin position="187"/>
        <end position="204"/>
    </location>
</feature>
<keyword evidence="3 10" id="KW-0813">Transport</keyword>
<comment type="similarity">
    <text evidence="2 10">Belongs to the ARV1 family.</text>
</comment>
<feature type="transmembrane region" description="Helical" evidence="10">
    <location>
        <begin position="125"/>
        <end position="144"/>
    </location>
</feature>
<keyword evidence="5 10" id="KW-0256">Endoplasmic reticulum</keyword>
<comment type="subcellular location">
    <subcellularLocation>
        <location evidence="1 10">Endoplasmic reticulum membrane</location>
        <topology evidence="1 10">Multi-pass membrane protein</topology>
    </subcellularLocation>
</comment>
<evidence type="ECO:0000256" key="7">
    <source>
        <dbReference type="ARBA" id="ARBA00023055"/>
    </source>
</evidence>
<feature type="transmembrane region" description="Helical" evidence="10">
    <location>
        <begin position="156"/>
        <end position="175"/>
    </location>
</feature>
<reference evidence="11 12" key="1">
    <citation type="submission" date="2023-03" db="EMBL/GenBank/DDBJ databases">
        <title>Genome insight into feeding habits of ladybird beetles.</title>
        <authorList>
            <person name="Li H.-S."/>
            <person name="Huang Y.-H."/>
            <person name="Pang H."/>
        </authorList>
    </citation>
    <scope>NUCLEOTIDE SEQUENCE [LARGE SCALE GENOMIC DNA]</scope>
    <source>
        <strain evidence="11">SYSU_2023b</strain>
        <tissue evidence="11">Whole body</tissue>
    </source>
</reference>
<sequence length="253" mass="29793">MVESVETSSYICINCGSNVESLFRKYSSTVLKLTKCGRCHRTADKYVEYDVIILIIDLILLQQRAYRHILYNSNYKNLWKLSVIILLVDTYTDWTSSNKYFGLKKIQVDFDYNNFEFYKIGIKNAIRTFLFVLVVYLHTVLYCKTLKKPSITLHEVWKMLAISSFGTFFLLPVLIWDVGVHQEIHKFIIVVYIILSQLTAYMVLANGAKIWSIYTILFSYIFQTVIFDYYYNLIVTGIVEEKLIPYNVKYLIK</sequence>
<keyword evidence="6 10" id="KW-1133">Transmembrane helix</keyword>
<keyword evidence="7 10" id="KW-0445">Lipid transport</keyword>
<evidence type="ECO:0000256" key="3">
    <source>
        <dbReference type="ARBA" id="ARBA00022448"/>
    </source>
</evidence>
<keyword evidence="8 10" id="KW-0443">Lipid metabolism</keyword>
<dbReference type="InterPro" id="IPR007290">
    <property type="entry name" value="Arv1"/>
</dbReference>
<evidence type="ECO:0000256" key="5">
    <source>
        <dbReference type="ARBA" id="ARBA00022824"/>
    </source>
</evidence>
<evidence type="ECO:0000256" key="6">
    <source>
        <dbReference type="ARBA" id="ARBA00022989"/>
    </source>
</evidence>